<dbReference type="EMBL" id="LAZR01017086">
    <property type="protein sequence ID" value="KKM01844.1"/>
    <property type="molecule type" value="Genomic_DNA"/>
</dbReference>
<evidence type="ECO:0000256" key="1">
    <source>
        <dbReference type="SAM" id="Phobius"/>
    </source>
</evidence>
<evidence type="ECO:0000313" key="2">
    <source>
        <dbReference type="EMBL" id="KKM01844.1"/>
    </source>
</evidence>
<accession>A0A0F9GSR1</accession>
<reference evidence="2" key="1">
    <citation type="journal article" date="2015" name="Nature">
        <title>Complex archaea that bridge the gap between prokaryotes and eukaryotes.</title>
        <authorList>
            <person name="Spang A."/>
            <person name="Saw J.H."/>
            <person name="Jorgensen S.L."/>
            <person name="Zaremba-Niedzwiedzka K."/>
            <person name="Martijn J."/>
            <person name="Lind A.E."/>
            <person name="van Eijk R."/>
            <person name="Schleper C."/>
            <person name="Guy L."/>
            <person name="Ettema T.J."/>
        </authorList>
    </citation>
    <scope>NUCLEOTIDE SEQUENCE</scope>
</reference>
<sequence length="34" mass="4144">MKEADYYKKALFNWKLISAILLTMYVVHWIGHFI</sequence>
<keyword evidence="1" id="KW-0812">Transmembrane</keyword>
<dbReference type="AlphaFoldDB" id="A0A0F9GSR1"/>
<name>A0A0F9GSR1_9ZZZZ</name>
<proteinExistence type="predicted"/>
<protein>
    <submittedName>
        <fullName evidence="2">Uncharacterized protein</fullName>
    </submittedName>
</protein>
<keyword evidence="1" id="KW-0472">Membrane</keyword>
<gene>
    <name evidence="2" type="ORF">LCGC14_1790350</name>
</gene>
<feature type="transmembrane region" description="Helical" evidence="1">
    <location>
        <begin position="12"/>
        <end position="31"/>
    </location>
</feature>
<organism evidence="2">
    <name type="scientific">marine sediment metagenome</name>
    <dbReference type="NCBI Taxonomy" id="412755"/>
    <lineage>
        <taxon>unclassified sequences</taxon>
        <taxon>metagenomes</taxon>
        <taxon>ecological metagenomes</taxon>
    </lineage>
</organism>
<comment type="caution">
    <text evidence="2">The sequence shown here is derived from an EMBL/GenBank/DDBJ whole genome shotgun (WGS) entry which is preliminary data.</text>
</comment>
<keyword evidence="1" id="KW-1133">Transmembrane helix</keyword>